<comment type="function">
    <text evidence="5">Small GTPase required for proper localization of RNA polymerase II and III (RNAPII and RNAPIII). May act at an RNAP assembly step prior to nuclear import.</text>
</comment>
<dbReference type="PANTHER" id="PTHR21231">
    <property type="entry name" value="XPA-BINDING PROTEIN 1-RELATED"/>
    <property type="match status" value="1"/>
</dbReference>
<dbReference type="Gene3D" id="3.40.50.300">
    <property type="entry name" value="P-loop containing nucleotide triphosphate hydrolases"/>
    <property type="match status" value="1"/>
</dbReference>
<dbReference type="EMBL" id="SPLM01000109">
    <property type="protein sequence ID" value="TMW59465.1"/>
    <property type="molecule type" value="Genomic_DNA"/>
</dbReference>
<proteinExistence type="inferred from homology"/>
<keyword evidence="8" id="KW-1185">Reference proteome</keyword>
<evidence type="ECO:0000256" key="6">
    <source>
        <dbReference type="SAM" id="MobiDB-lite"/>
    </source>
</evidence>
<reference evidence="7" key="1">
    <citation type="submission" date="2019-03" db="EMBL/GenBank/DDBJ databases">
        <title>Long read genome sequence of the mycoparasitic Pythium oligandrum ATCC 38472 isolated from sugarbeet rhizosphere.</title>
        <authorList>
            <person name="Gaulin E."/>
        </authorList>
    </citation>
    <scope>NUCLEOTIDE SEQUENCE</scope>
    <source>
        <strain evidence="7">ATCC 38472_TT</strain>
    </source>
</reference>
<dbReference type="AlphaFoldDB" id="A0A8K1CAY4"/>
<keyword evidence="3 5" id="KW-0378">Hydrolase</keyword>
<evidence type="ECO:0000256" key="1">
    <source>
        <dbReference type="ARBA" id="ARBA00005290"/>
    </source>
</evidence>
<name>A0A8K1CAY4_PYTOL</name>
<dbReference type="Pfam" id="PF03029">
    <property type="entry name" value="ATP_bind_1"/>
    <property type="match status" value="1"/>
</dbReference>
<dbReference type="OrthoDB" id="5839at2759"/>
<dbReference type="GO" id="GO:0003924">
    <property type="term" value="F:GTPase activity"/>
    <property type="evidence" value="ECO:0007669"/>
    <property type="project" value="TreeGrafter"/>
</dbReference>
<sequence>MPFAQMVLGPPGSGKTTYCNGMQQFLQANGRDAVVVNMDPANENLPYEPAIDIADMVCLETVMEELELGPNGGLVYCMDYIDHNFDWLEERLQALEGKYVLFDFPGQVELYTHESSVYNILHKIQKLNYRISVVHLVDAHHCTDSSKFISVVLLSLSSMVRLELPHINVLSKIDLMQQYGKLAFNLDFYTDVLDLRYLLDRLDNPSLNLNDDDDEEEEEDGQVRRVQLDDDESPHSRRPPSALAERFRRMNEALIDVVEDFSLVNFQPLQIQDAESLQKLIQVIDKANGFVFSSVDWNTAVVKDYAFGDEVGSVQEKYIDTVDGEEEARVLREEMERVARG</sequence>
<evidence type="ECO:0000256" key="5">
    <source>
        <dbReference type="RuleBase" id="RU365059"/>
    </source>
</evidence>
<evidence type="ECO:0000313" key="8">
    <source>
        <dbReference type="Proteomes" id="UP000794436"/>
    </source>
</evidence>
<evidence type="ECO:0000256" key="3">
    <source>
        <dbReference type="ARBA" id="ARBA00022801"/>
    </source>
</evidence>
<evidence type="ECO:0000256" key="4">
    <source>
        <dbReference type="ARBA" id="ARBA00023134"/>
    </source>
</evidence>
<dbReference type="GO" id="GO:0005525">
    <property type="term" value="F:GTP binding"/>
    <property type="evidence" value="ECO:0007669"/>
    <property type="project" value="UniProtKB-KW"/>
</dbReference>
<dbReference type="CDD" id="cd17871">
    <property type="entry name" value="GPN2"/>
    <property type="match status" value="1"/>
</dbReference>
<keyword evidence="4 5" id="KW-0342">GTP-binding</keyword>
<evidence type="ECO:0000256" key="2">
    <source>
        <dbReference type="ARBA" id="ARBA00022741"/>
    </source>
</evidence>
<organism evidence="7 8">
    <name type="scientific">Pythium oligandrum</name>
    <name type="common">Mycoparasitic fungus</name>
    <dbReference type="NCBI Taxonomy" id="41045"/>
    <lineage>
        <taxon>Eukaryota</taxon>
        <taxon>Sar</taxon>
        <taxon>Stramenopiles</taxon>
        <taxon>Oomycota</taxon>
        <taxon>Peronosporomycetes</taxon>
        <taxon>Pythiales</taxon>
        <taxon>Pythiaceae</taxon>
        <taxon>Pythium</taxon>
    </lineage>
</organism>
<evidence type="ECO:0000313" key="7">
    <source>
        <dbReference type="EMBL" id="TMW59465.1"/>
    </source>
</evidence>
<dbReference type="FunFam" id="3.40.50.300:FF:000338">
    <property type="entry name" value="GPN-loop GTPase 2"/>
    <property type="match status" value="1"/>
</dbReference>
<dbReference type="InterPro" id="IPR027417">
    <property type="entry name" value="P-loop_NTPase"/>
</dbReference>
<dbReference type="SUPFAM" id="SSF52540">
    <property type="entry name" value="P-loop containing nucleoside triphosphate hydrolases"/>
    <property type="match status" value="1"/>
</dbReference>
<dbReference type="InterPro" id="IPR004130">
    <property type="entry name" value="Gpn"/>
</dbReference>
<comment type="caution">
    <text evidence="7">The sequence shown here is derived from an EMBL/GenBank/DDBJ whole genome shotgun (WGS) entry which is preliminary data.</text>
</comment>
<dbReference type="Proteomes" id="UP000794436">
    <property type="component" value="Unassembled WGS sequence"/>
</dbReference>
<protein>
    <recommendedName>
        <fullName evidence="5">GPN-loop GTPase 2</fullName>
    </recommendedName>
</protein>
<accession>A0A8K1CAY4</accession>
<keyword evidence="2 5" id="KW-0547">Nucleotide-binding</keyword>
<feature type="compositionally biased region" description="Acidic residues" evidence="6">
    <location>
        <begin position="210"/>
        <end position="220"/>
    </location>
</feature>
<gene>
    <name evidence="7" type="ORF">Poli38472_004534</name>
</gene>
<comment type="similarity">
    <text evidence="1 5">Belongs to the GPN-loop GTPase family.</text>
</comment>
<comment type="subunit">
    <text evidence="5">Binds to RNA polymerase II (RNAPII).</text>
</comment>
<dbReference type="PANTHER" id="PTHR21231:SF3">
    <property type="entry name" value="GPN-LOOP GTPASE 2"/>
    <property type="match status" value="1"/>
</dbReference>
<dbReference type="InterPro" id="IPR030231">
    <property type="entry name" value="Gpn2"/>
</dbReference>
<feature type="region of interest" description="Disordered" evidence="6">
    <location>
        <begin position="208"/>
        <end position="241"/>
    </location>
</feature>
<dbReference type="GO" id="GO:0005737">
    <property type="term" value="C:cytoplasm"/>
    <property type="evidence" value="ECO:0007669"/>
    <property type="project" value="TreeGrafter"/>
</dbReference>